<dbReference type="InterPro" id="IPR002036">
    <property type="entry name" value="YbeY"/>
</dbReference>
<comment type="function">
    <text evidence="8">Single strand-specific metallo-endoribonuclease involved in late-stage 70S ribosome quality control and in maturation of the 3' terminus of the 16S rRNA.</text>
</comment>
<sequence>MTTPSADMAEVALTLLDAGAGEPRAEQFQLWLQTALDASGIALPPCVEVTIQIVDQLQSAELNEQFRGKSGATNVLSFPFSAMTPEPLPILGDLAICAPLVVAQAQAQGKTALSHWAHLTVHGLLHLCGYDHIEEPQAEAMESLERQIMAQLGFADPYLLPSQSA</sequence>
<organism evidence="9 10">
    <name type="scientific">Gammaproteobacteria bacterium LSUCC0057</name>
    <dbReference type="NCBI Taxonomy" id="2559237"/>
    <lineage>
        <taxon>Bacteria</taxon>
        <taxon>Pseudomonadati</taxon>
        <taxon>Pseudomonadota</taxon>
        <taxon>Gammaproteobacteria</taxon>
        <taxon>Cellvibrionales</taxon>
        <taxon>Porticoccaceae</taxon>
        <taxon>SAR92 clade</taxon>
    </lineage>
</organism>
<comment type="similarity">
    <text evidence="1 8">Belongs to the endoribonuclease YbeY family.</text>
</comment>
<comment type="caution">
    <text evidence="9">The sequence shown here is derived from an EMBL/GenBank/DDBJ whole genome shotgun (WGS) entry which is preliminary data.</text>
</comment>
<keyword evidence="4 8" id="KW-0479">Metal-binding</keyword>
<keyword evidence="8" id="KW-0698">rRNA processing</keyword>
<dbReference type="Gene3D" id="3.40.390.30">
    <property type="entry name" value="Metalloproteases ('zincins'), catalytic domain"/>
    <property type="match status" value="1"/>
</dbReference>
<keyword evidence="10" id="KW-1185">Reference proteome</keyword>
<dbReference type="InterPro" id="IPR023091">
    <property type="entry name" value="MetalPrtase_cat_dom_sf_prd"/>
</dbReference>
<dbReference type="GO" id="GO:0008270">
    <property type="term" value="F:zinc ion binding"/>
    <property type="evidence" value="ECO:0007669"/>
    <property type="project" value="UniProtKB-UniRule"/>
</dbReference>
<dbReference type="GO" id="GO:0006364">
    <property type="term" value="P:rRNA processing"/>
    <property type="evidence" value="ECO:0007669"/>
    <property type="project" value="UniProtKB-UniRule"/>
</dbReference>
<reference evidence="9 10" key="1">
    <citation type="submission" date="2019-03" db="EMBL/GenBank/DDBJ databases">
        <title>Draft genome of Gammaproteobacteria bacterium LSUCC0057, a member of the SAR92 clade.</title>
        <authorList>
            <person name="Lanclos V.C."/>
            <person name="Doiron C."/>
            <person name="Henson M.W."/>
            <person name="Thrash J.C."/>
        </authorList>
    </citation>
    <scope>NUCLEOTIDE SEQUENCE [LARGE SCALE GENOMIC DNA]</scope>
    <source>
        <strain evidence="9 10">LSUCC0057</strain>
    </source>
</reference>
<dbReference type="EMBL" id="SPIA01000004">
    <property type="protein sequence ID" value="TFH67262.1"/>
    <property type="molecule type" value="Genomic_DNA"/>
</dbReference>
<evidence type="ECO:0000256" key="1">
    <source>
        <dbReference type="ARBA" id="ARBA00010875"/>
    </source>
</evidence>
<evidence type="ECO:0000256" key="8">
    <source>
        <dbReference type="HAMAP-Rule" id="MF_00009"/>
    </source>
</evidence>
<dbReference type="SUPFAM" id="SSF55486">
    <property type="entry name" value="Metalloproteases ('zincins'), catalytic domain"/>
    <property type="match status" value="1"/>
</dbReference>
<evidence type="ECO:0000256" key="7">
    <source>
        <dbReference type="ARBA" id="ARBA00022833"/>
    </source>
</evidence>
<dbReference type="GO" id="GO:0005737">
    <property type="term" value="C:cytoplasm"/>
    <property type="evidence" value="ECO:0007669"/>
    <property type="project" value="UniProtKB-SubCell"/>
</dbReference>
<dbReference type="Pfam" id="PF02130">
    <property type="entry name" value="YbeY"/>
    <property type="match status" value="1"/>
</dbReference>
<dbReference type="OrthoDB" id="9807740at2"/>
<evidence type="ECO:0000256" key="4">
    <source>
        <dbReference type="ARBA" id="ARBA00022723"/>
    </source>
</evidence>
<comment type="cofactor">
    <cofactor evidence="8">
        <name>Zn(2+)</name>
        <dbReference type="ChEBI" id="CHEBI:29105"/>
    </cofactor>
    <text evidence="8">Binds 1 zinc ion.</text>
</comment>
<evidence type="ECO:0000256" key="6">
    <source>
        <dbReference type="ARBA" id="ARBA00022801"/>
    </source>
</evidence>
<feature type="binding site" evidence="8">
    <location>
        <position position="122"/>
    </location>
    <ligand>
        <name>Zn(2+)</name>
        <dbReference type="ChEBI" id="CHEBI:29105"/>
        <note>catalytic</note>
    </ligand>
</feature>
<feature type="binding site" evidence="8">
    <location>
        <position position="126"/>
    </location>
    <ligand>
        <name>Zn(2+)</name>
        <dbReference type="ChEBI" id="CHEBI:29105"/>
        <note>catalytic</note>
    </ligand>
</feature>
<evidence type="ECO:0000256" key="2">
    <source>
        <dbReference type="ARBA" id="ARBA00022517"/>
    </source>
</evidence>
<evidence type="ECO:0000313" key="9">
    <source>
        <dbReference type="EMBL" id="TFH67262.1"/>
    </source>
</evidence>
<proteinExistence type="inferred from homology"/>
<evidence type="ECO:0000313" key="10">
    <source>
        <dbReference type="Proteomes" id="UP000298133"/>
    </source>
</evidence>
<keyword evidence="7 8" id="KW-0862">Zinc</keyword>
<evidence type="ECO:0000256" key="3">
    <source>
        <dbReference type="ARBA" id="ARBA00022722"/>
    </source>
</evidence>
<dbReference type="PANTHER" id="PTHR46986">
    <property type="entry name" value="ENDORIBONUCLEASE YBEY, CHLOROPLASTIC"/>
    <property type="match status" value="1"/>
</dbReference>
<dbReference type="NCBIfam" id="TIGR00043">
    <property type="entry name" value="rRNA maturation RNase YbeY"/>
    <property type="match status" value="1"/>
</dbReference>
<dbReference type="PANTHER" id="PTHR46986:SF1">
    <property type="entry name" value="ENDORIBONUCLEASE YBEY, CHLOROPLASTIC"/>
    <property type="match status" value="1"/>
</dbReference>
<dbReference type="AlphaFoldDB" id="A0A4Y8UFW6"/>
<dbReference type="Proteomes" id="UP000298133">
    <property type="component" value="Unassembled WGS sequence"/>
</dbReference>
<comment type="subcellular location">
    <subcellularLocation>
        <location evidence="8">Cytoplasm</location>
    </subcellularLocation>
</comment>
<keyword evidence="2 8" id="KW-0690">Ribosome biogenesis</keyword>
<dbReference type="GO" id="GO:0004521">
    <property type="term" value="F:RNA endonuclease activity"/>
    <property type="evidence" value="ECO:0007669"/>
    <property type="project" value="UniProtKB-UniRule"/>
</dbReference>
<gene>
    <name evidence="8 9" type="primary">ybeY</name>
    <name evidence="9" type="ORF">E3W66_09595</name>
</gene>
<keyword evidence="3 8" id="KW-0540">Nuclease</keyword>
<protein>
    <recommendedName>
        <fullName evidence="8">Endoribonuclease YbeY</fullName>
        <ecNumber evidence="8">3.1.-.-</ecNumber>
    </recommendedName>
</protein>
<feature type="binding site" evidence="8">
    <location>
        <position position="132"/>
    </location>
    <ligand>
        <name>Zn(2+)</name>
        <dbReference type="ChEBI" id="CHEBI:29105"/>
        <note>catalytic</note>
    </ligand>
</feature>
<name>A0A4Y8UFW6_9GAMM</name>
<dbReference type="EC" id="3.1.-.-" evidence="8"/>
<evidence type="ECO:0000256" key="5">
    <source>
        <dbReference type="ARBA" id="ARBA00022759"/>
    </source>
</evidence>
<dbReference type="HAMAP" id="MF_00009">
    <property type="entry name" value="Endoribonucl_YbeY"/>
    <property type="match status" value="1"/>
</dbReference>
<accession>A0A4Y8UFW6</accession>
<keyword evidence="5 8" id="KW-0255">Endonuclease</keyword>
<keyword evidence="8" id="KW-0963">Cytoplasm</keyword>
<dbReference type="GO" id="GO:0004222">
    <property type="term" value="F:metalloendopeptidase activity"/>
    <property type="evidence" value="ECO:0007669"/>
    <property type="project" value="InterPro"/>
</dbReference>
<keyword evidence="6 8" id="KW-0378">Hydrolase</keyword>